<reference evidence="3 5" key="2">
    <citation type="submission" date="2024-04" db="EMBL/GenBank/DDBJ databases">
        <title>Three lactobacilli isolated from voided urine samples from females with type 2 diabetes.</title>
        <authorList>
            <person name="Kula A."/>
            <person name="Stegman N."/>
            <person name="Putonti C."/>
        </authorList>
    </citation>
    <scope>NUCLEOTIDE SEQUENCE [LARGE SCALE GENOMIC DNA]</scope>
    <source>
        <strain evidence="3 5">1855</strain>
    </source>
</reference>
<feature type="domain" description="Fido" evidence="1">
    <location>
        <begin position="4"/>
        <end position="122"/>
    </location>
</feature>
<comment type="caution">
    <text evidence="2">The sequence shown here is derived from an EMBL/GenBank/DDBJ whole genome shotgun (WGS) entry which is preliminary data.</text>
</comment>
<reference evidence="2 4" key="1">
    <citation type="submission" date="2019-09" db="EMBL/GenBank/DDBJ databases">
        <title>Draft genome sequence assemblies of isolates from the urinary tract.</title>
        <authorList>
            <person name="Mores C.R."/>
            <person name="Putonti C."/>
            <person name="Wolfe A.J."/>
        </authorList>
    </citation>
    <scope>NUCLEOTIDE SEQUENCE [LARGE SCALE GENOMIC DNA]</scope>
    <source>
        <strain evidence="2 4">UMB246</strain>
    </source>
</reference>
<keyword evidence="5" id="KW-1185">Reference proteome</keyword>
<gene>
    <name evidence="3" type="ORF">AAC431_08215</name>
    <name evidence="2" type="ORF">F6H94_06875</name>
</gene>
<evidence type="ECO:0000259" key="1">
    <source>
        <dbReference type="PROSITE" id="PS51459"/>
    </source>
</evidence>
<accession>A0A5N1I642</accession>
<dbReference type="KEGG" id="lje:BUE77_02210"/>
<evidence type="ECO:0000313" key="2">
    <source>
        <dbReference type="EMBL" id="KAA9321125.1"/>
    </source>
</evidence>
<dbReference type="InterPro" id="IPR006440">
    <property type="entry name" value="Doc"/>
</dbReference>
<protein>
    <submittedName>
        <fullName evidence="2">Type II toxin-antitoxin system death-on-curing family toxin</fullName>
    </submittedName>
</protein>
<dbReference type="Pfam" id="PF02661">
    <property type="entry name" value="Fic"/>
    <property type="match status" value="1"/>
</dbReference>
<dbReference type="Proteomes" id="UP000327236">
    <property type="component" value="Unassembled WGS sequence"/>
</dbReference>
<sequence>MIYLSSKQIIEMNKLVLAEADEKFQGIQYEDGLSIIEEQPQAIYFGQELYPSIWEKAAFIMQKITKKHIFGDGNKRTALLATVFFLYENGYKWQRSQKDKADLVLMVTKLDDSKEAMNFLADVLSKECIAIN</sequence>
<dbReference type="GeneID" id="31742515"/>
<dbReference type="InterPro" id="IPR003812">
    <property type="entry name" value="Fido"/>
</dbReference>
<dbReference type="GO" id="GO:0016301">
    <property type="term" value="F:kinase activity"/>
    <property type="evidence" value="ECO:0007669"/>
    <property type="project" value="InterPro"/>
</dbReference>
<dbReference type="PROSITE" id="PS51459">
    <property type="entry name" value="FIDO"/>
    <property type="match status" value="1"/>
</dbReference>
<evidence type="ECO:0000313" key="3">
    <source>
        <dbReference type="EMBL" id="MEL0565893.1"/>
    </source>
</evidence>
<organism evidence="2 4">
    <name type="scientific">Lactobacillus jensenii</name>
    <dbReference type="NCBI Taxonomy" id="109790"/>
    <lineage>
        <taxon>Bacteria</taxon>
        <taxon>Bacillati</taxon>
        <taxon>Bacillota</taxon>
        <taxon>Bacilli</taxon>
        <taxon>Lactobacillales</taxon>
        <taxon>Lactobacillaceae</taxon>
        <taxon>Lactobacillus</taxon>
    </lineage>
</organism>
<dbReference type="InterPro" id="IPR053737">
    <property type="entry name" value="Type_II_TA_Toxin"/>
</dbReference>
<dbReference type="PANTHER" id="PTHR39426:SF1">
    <property type="entry name" value="HOMOLOGY TO DEATH-ON-CURING PROTEIN OF PHAGE P1"/>
    <property type="match status" value="1"/>
</dbReference>
<dbReference type="OrthoDB" id="9802752at2"/>
<dbReference type="Proteomes" id="UP001385848">
    <property type="component" value="Unassembled WGS sequence"/>
</dbReference>
<dbReference type="EMBL" id="VYWW01000033">
    <property type="protein sequence ID" value="KAA9321125.1"/>
    <property type="molecule type" value="Genomic_DNA"/>
</dbReference>
<evidence type="ECO:0000313" key="4">
    <source>
        <dbReference type="Proteomes" id="UP000327236"/>
    </source>
</evidence>
<name>A0A5N1I642_LACJE</name>
<dbReference type="AlphaFoldDB" id="A0A5N1I642"/>
<dbReference type="RefSeq" id="WP_006585145.1">
    <property type="nucleotide sequence ID" value="NZ_CATOUV010000001.1"/>
</dbReference>
<dbReference type="SUPFAM" id="SSF140931">
    <property type="entry name" value="Fic-like"/>
    <property type="match status" value="1"/>
</dbReference>
<dbReference type="InterPro" id="IPR036597">
    <property type="entry name" value="Fido-like_dom_sf"/>
</dbReference>
<dbReference type="NCBIfam" id="TIGR01550">
    <property type="entry name" value="DOC_P1"/>
    <property type="match status" value="1"/>
</dbReference>
<dbReference type="Gene3D" id="1.20.120.1870">
    <property type="entry name" value="Fic/DOC protein, Fido domain"/>
    <property type="match status" value="1"/>
</dbReference>
<dbReference type="PANTHER" id="PTHR39426">
    <property type="entry name" value="HOMOLOGY TO DEATH-ON-CURING PROTEIN OF PHAGE P1"/>
    <property type="match status" value="1"/>
</dbReference>
<proteinExistence type="predicted"/>
<evidence type="ECO:0000313" key="5">
    <source>
        <dbReference type="Proteomes" id="UP001385848"/>
    </source>
</evidence>
<dbReference type="EMBL" id="JBBVUL010000020">
    <property type="protein sequence ID" value="MEL0565893.1"/>
    <property type="molecule type" value="Genomic_DNA"/>
</dbReference>